<comment type="subcellular location">
    <subcellularLocation>
        <location evidence="8">Cytoplasm</location>
    </subcellularLocation>
    <subcellularLocation>
        <location evidence="8">Early endosome membrane</location>
    </subcellularLocation>
</comment>
<dbReference type="SUPFAM" id="SSF57903">
    <property type="entry name" value="FYVE/PHD zinc finger"/>
    <property type="match status" value="1"/>
</dbReference>
<feature type="compositionally biased region" description="Low complexity" evidence="10">
    <location>
        <begin position="274"/>
        <end position="291"/>
    </location>
</feature>
<evidence type="ECO:0000256" key="1">
    <source>
        <dbReference type="ARBA" id="ARBA00022490"/>
    </source>
</evidence>
<dbReference type="GO" id="GO:0008270">
    <property type="term" value="F:zinc ion binding"/>
    <property type="evidence" value="ECO:0007669"/>
    <property type="project" value="UniProtKB-KW"/>
</dbReference>
<feature type="domain" description="FYVE-type" evidence="11">
    <location>
        <begin position="698"/>
        <end position="751"/>
    </location>
</feature>
<feature type="region of interest" description="Disordered" evidence="10">
    <location>
        <begin position="204"/>
        <end position="249"/>
    </location>
</feature>
<dbReference type="Pfam" id="PF11979">
    <property type="entry name" value="SARA_C"/>
    <property type="match status" value="1"/>
</dbReference>
<dbReference type="GO" id="GO:0005829">
    <property type="term" value="C:cytosol"/>
    <property type="evidence" value="ECO:0007669"/>
    <property type="project" value="UniProtKB-UniRule"/>
</dbReference>
<dbReference type="FunFam" id="3.30.1360.220:FF:000001">
    <property type="entry name" value="Zinc finger, FYVE domain-containing 9a"/>
    <property type="match status" value="1"/>
</dbReference>
<keyword evidence="6" id="KW-0862">Zinc</keyword>
<dbReference type="PIRSF" id="PIRSF037289">
    <property type="entry name" value="SARA/endofin"/>
    <property type="match status" value="1"/>
</dbReference>
<evidence type="ECO:0000256" key="10">
    <source>
        <dbReference type="SAM" id="MobiDB-lite"/>
    </source>
</evidence>
<dbReference type="InterPro" id="IPR017455">
    <property type="entry name" value="Znf_FYVE-rel"/>
</dbReference>
<evidence type="ECO:0000259" key="11">
    <source>
        <dbReference type="PROSITE" id="PS50178"/>
    </source>
</evidence>
<keyword evidence="1 8" id="KW-0963">Cytoplasm</keyword>
<evidence type="ECO:0000313" key="12">
    <source>
        <dbReference type="Ensembl" id="ENSLLEP00000000753.1"/>
    </source>
</evidence>
<dbReference type="Gene3D" id="4.10.720.10">
    <property type="entry name" value="Smad anchor for receptor activation, Smad-binding domain"/>
    <property type="match status" value="1"/>
</dbReference>
<evidence type="ECO:0000256" key="5">
    <source>
        <dbReference type="ARBA" id="ARBA00022771"/>
    </source>
</evidence>
<evidence type="ECO:0000256" key="8">
    <source>
        <dbReference type="PIRNR" id="PIRNR037289"/>
    </source>
</evidence>
<accession>A0A8C5LIV8</accession>
<keyword evidence="4 8" id="KW-0967">Endosome</keyword>
<keyword evidence="13" id="KW-1185">Reference proteome</keyword>
<keyword evidence="3 8" id="KW-0479">Metal-binding</keyword>
<evidence type="ECO:0000256" key="7">
    <source>
        <dbReference type="ARBA" id="ARBA00023136"/>
    </source>
</evidence>
<dbReference type="SMART" id="SM00064">
    <property type="entry name" value="FYVE"/>
    <property type="match status" value="1"/>
</dbReference>
<dbReference type="InterPro" id="IPR035438">
    <property type="entry name" value="SARA/endofin"/>
</dbReference>
<reference evidence="12" key="1">
    <citation type="submission" date="2025-08" db="UniProtKB">
        <authorList>
            <consortium name="Ensembl"/>
        </authorList>
    </citation>
    <scope>IDENTIFICATION</scope>
</reference>
<dbReference type="Gene3D" id="3.30.500.40">
    <property type="match status" value="1"/>
</dbReference>
<dbReference type="CDD" id="cd15729">
    <property type="entry name" value="FYVE_endofin"/>
    <property type="match status" value="1"/>
</dbReference>
<feature type="compositionally biased region" description="Polar residues" evidence="10">
    <location>
        <begin position="880"/>
        <end position="889"/>
    </location>
</feature>
<dbReference type="InterPro" id="IPR011011">
    <property type="entry name" value="Znf_FYVE_PHD"/>
</dbReference>
<protein>
    <recommendedName>
        <fullName evidence="8">Zinc finger FYVE domain-containing protein</fullName>
    </recommendedName>
</protein>
<dbReference type="InterPro" id="IPR024608">
    <property type="entry name" value="SARA-like_SBD"/>
</dbReference>
<dbReference type="GO" id="GO:0016197">
    <property type="term" value="P:endosomal transport"/>
    <property type="evidence" value="ECO:0007669"/>
    <property type="project" value="TreeGrafter"/>
</dbReference>
<dbReference type="InterPro" id="IPR022557">
    <property type="entry name" value="SARA-like_C"/>
</dbReference>
<dbReference type="GO" id="GO:0005545">
    <property type="term" value="F:1-phosphatidylinositol binding"/>
    <property type="evidence" value="ECO:0007669"/>
    <property type="project" value="UniProtKB-ARBA"/>
</dbReference>
<dbReference type="Pfam" id="PF11409">
    <property type="entry name" value="SARA"/>
    <property type="match status" value="1"/>
</dbReference>
<dbReference type="PROSITE" id="PS50178">
    <property type="entry name" value="ZF_FYVE"/>
    <property type="match status" value="1"/>
</dbReference>
<dbReference type="Proteomes" id="UP000694569">
    <property type="component" value="Unplaced"/>
</dbReference>
<dbReference type="Gene3D" id="3.30.40.10">
    <property type="entry name" value="Zinc/RING finger domain, C3HC4 (zinc finger)"/>
    <property type="match status" value="1"/>
</dbReference>
<dbReference type="Gene3D" id="3.30.1360.220">
    <property type="entry name" value="Domain of unknown function (DUF3480), N-terminal subdomain"/>
    <property type="match status" value="2"/>
</dbReference>
<evidence type="ECO:0000256" key="2">
    <source>
        <dbReference type="ARBA" id="ARBA00022553"/>
    </source>
</evidence>
<feature type="region of interest" description="Disordered" evidence="10">
    <location>
        <begin position="406"/>
        <end position="427"/>
    </location>
</feature>
<reference evidence="12" key="2">
    <citation type="submission" date="2025-09" db="UniProtKB">
        <authorList>
            <consortium name="Ensembl"/>
        </authorList>
    </citation>
    <scope>IDENTIFICATION</scope>
</reference>
<dbReference type="GO" id="GO:0031901">
    <property type="term" value="C:early endosome membrane"/>
    <property type="evidence" value="ECO:0007669"/>
    <property type="project" value="UniProtKB-SubCell"/>
</dbReference>
<keyword evidence="7 8" id="KW-0472">Membrane</keyword>
<dbReference type="PANTHER" id="PTHR46319:SF1">
    <property type="entry name" value="ZINC FINGER FYVE DOMAIN-CONTAINING PROTEIN 16"/>
    <property type="match status" value="1"/>
</dbReference>
<dbReference type="OrthoDB" id="5872154at2759"/>
<feature type="region of interest" description="Disordered" evidence="10">
    <location>
        <begin position="594"/>
        <end position="646"/>
    </location>
</feature>
<evidence type="ECO:0000256" key="6">
    <source>
        <dbReference type="ARBA" id="ARBA00022833"/>
    </source>
</evidence>
<dbReference type="Ensembl" id="ENSLLET00000000782.1">
    <property type="protein sequence ID" value="ENSLLEP00000000753.1"/>
    <property type="gene ID" value="ENSLLEG00000000486.1"/>
</dbReference>
<feature type="region of interest" description="Disordered" evidence="10">
    <location>
        <begin position="846"/>
        <end position="890"/>
    </location>
</feature>
<dbReference type="SMART" id="SM01422">
    <property type="entry name" value="SARA"/>
    <property type="match status" value="1"/>
</dbReference>
<evidence type="ECO:0000256" key="9">
    <source>
        <dbReference type="PROSITE-ProRule" id="PRU00091"/>
    </source>
</evidence>
<feature type="compositionally biased region" description="Basic and acidic residues" evidence="10">
    <location>
        <begin position="615"/>
        <end position="627"/>
    </location>
</feature>
<evidence type="ECO:0000256" key="3">
    <source>
        <dbReference type="ARBA" id="ARBA00022723"/>
    </source>
</evidence>
<dbReference type="FunFam" id="3.30.40.10:FF:000084">
    <property type="entry name" value="Zinc finger, FYVE domain-containing 9b"/>
    <property type="match status" value="1"/>
</dbReference>
<evidence type="ECO:0000313" key="13">
    <source>
        <dbReference type="Proteomes" id="UP000694569"/>
    </source>
</evidence>
<organism evidence="12 13">
    <name type="scientific">Leptobrachium leishanense</name>
    <name type="common">Leishan spiny toad</name>
    <dbReference type="NCBI Taxonomy" id="445787"/>
    <lineage>
        <taxon>Eukaryota</taxon>
        <taxon>Metazoa</taxon>
        <taxon>Chordata</taxon>
        <taxon>Craniata</taxon>
        <taxon>Vertebrata</taxon>
        <taxon>Euteleostomi</taxon>
        <taxon>Amphibia</taxon>
        <taxon>Batrachia</taxon>
        <taxon>Anura</taxon>
        <taxon>Pelobatoidea</taxon>
        <taxon>Megophryidae</taxon>
        <taxon>Leptobrachium</taxon>
    </lineage>
</organism>
<keyword evidence="2" id="KW-0597">Phosphoprotein</keyword>
<dbReference type="SMART" id="SM01421">
    <property type="entry name" value="DUF3480"/>
    <property type="match status" value="1"/>
</dbReference>
<dbReference type="InterPro" id="IPR013083">
    <property type="entry name" value="Znf_RING/FYVE/PHD"/>
</dbReference>
<keyword evidence="5 9" id="KW-0863">Zinc-finger</keyword>
<dbReference type="Pfam" id="PF01363">
    <property type="entry name" value="FYVE"/>
    <property type="match status" value="1"/>
</dbReference>
<dbReference type="GeneTree" id="ENSGT00940000154290"/>
<dbReference type="PANTHER" id="PTHR46319">
    <property type="entry name" value="ZINC FINGER FYVE DOMAIN-CONTAINING PROTEIN"/>
    <property type="match status" value="1"/>
</dbReference>
<feature type="compositionally biased region" description="Low complexity" evidence="10">
    <location>
        <begin position="230"/>
        <end position="247"/>
    </location>
</feature>
<evidence type="ECO:0000256" key="4">
    <source>
        <dbReference type="ARBA" id="ARBA00022753"/>
    </source>
</evidence>
<dbReference type="InterPro" id="IPR000306">
    <property type="entry name" value="Znf_FYVE"/>
</dbReference>
<dbReference type="InterPro" id="IPR037145">
    <property type="entry name" value="SARA_Smad-bd_sf"/>
</dbReference>
<name>A0A8C5LIV8_9ANUR</name>
<feature type="compositionally biased region" description="Polar residues" evidence="10">
    <location>
        <begin position="853"/>
        <end position="869"/>
    </location>
</feature>
<feature type="region of interest" description="Disordered" evidence="10">
    <location>
        <begin position="271"/>
        <end position="291"/>
    </location>
</feature>
<proteinExistence type="predicted"/>
<sequence length="1455" mass="157744">MDNYFQAAVVDLDKLLDDFEQNTDELETYQSSVASVNLNQYFPSSGDFYLQPDFPAPVKPQSNCDVSQPCLPYVRSTDKVADVTSLNPEKNVTGLDLLSCVDGGTSDEDVSSVGRVVAPLCDLISDTGSVITVGNIHKSLISDSLHVGNLTSDHDLHADPSLATIQSSAGLHEFLKPDEEKHGFDTPVDSDLLPMNPTTLPFVNPDIEGLSSYVDPGLNEDYGPDKDSTDTTSSTTSLSSSNTSSTDGYVSEELPYEIVNQNPICLVLQDGETESTTSSSEPETTNLETLENLASVGRAELQGSKGEVKSVNDRDSDFGKECLLETEPENEETSEIRRVDTVLSTPSTSIGQEQTQYDLPKQALTCNTPSTTGTEEPKAPIKEVDSMVSGHGVSANELGVLPQTDASKGREKTKDVQPTSVINDGGNFPDEQSHYGLGKSNHQLTSSLPIRDEYNVATLDPVINPTSDNDFKNLTLCDLDVHRLLSNPDDLLMSSSYISDAELDAFLTGNMDTFCRDVPLEANFPITEDSSNMEPLSRTCLNVCSDGHSTETFGTVEAMPENNPCKAESAVLAAESQNIIPNVHPQSSAGDCQLPNANTDSHIGGARPKQLFHQPPEKLNSKVSRDETPEEPAADPCSRNSSCLPKTENVVGNTPGVLKKPLNLNLNDGSNNRNMAKLEDERPSNLLLGQCEPKWIPDSEAPSCMYCKVKFTFTKRRHHCRACGKVFCAVCCSQKCKLPYLEKEARICVLCNYFITKVQAFASMMSPTGSLPNPYFPSEYSPTIPDLMPAQAAGFINSPPPTVLVPGSVLKQPGTEGPGQKEQKRVWFADGLLPNGEVADTSKLAGIGKRPSQDSSPITPTSPLCSTTAGEPLDKAKGSDTPSNESSPELSCALAPLDEAASSTFKVNSIADYTMLCGIEKCVSRQVNLIPGDEHSLPPLLLASGEGGDPLVSESPTNAEVTFLLEDDGPNPLTFILNANLLVNVKLVSYASEKCWFFASNGLQSVGQPEIVVLLTCLSGKDPVPKDIFKLLINIYKDAQKGKYVGNLDNITFTESFLGSKDHGGILFFTPTFQDLSGLSLPNNPFLCGVIIQKMEVPWAKVFPIRLILRLGFEFGEYPAPVASRRNRKSVFGEIGHTIFNLLTDLRNYQYTIPHVDGLVIHMEMGKTCIKIPSKKQNEILKVIHASNEHVISIGASFSLEADSHLVCVQNSDGLYQTQANIASGKTRQVTGASFVVFNGALKTSSGFLAKSSIVEDGLMVQITQETMEALRQALRDKKDFRIACGKIDSGELAEEVTITWVDTQDTKNKGISSPIDGQPMEGVISERLCQETDFEAHDKIVKCTEVFYLLRDREPPTAGAHSQFAKEIATACGAALCPHIKTLKNSGMNKIGLRVSMDIDMVEYRAGSGGELLPQVYLNDLDSALIPVIHNRTSDSSILPLVMELIFFLIESLK</sequence>